<evidence type="ECO:0000256" key="4">
    <source>
        <dbReference type="ARBA" id="ARBA00022729"/>
    </source>
</evidence>
<keyword evidence="6" id="KW-0256">Endoplasmic reticulum</keyword>
<sequence length="965" mass="108338">MHQGGGYLLATLLVFLAVFPQPGVMVKQEDFKQCSQSAFCLRQRAYADLADITRASSPSPCELVPGSLDVKSEEGVVTASLIDRERNIPFSFNVNLLERDTARVSIKESRPLKPRYELTGDLALDAKYPASVPVGSVKHHGADTTIRFGKDERNSLLIRSKPFSFELAIGGVPAISFNDKGYLYYEHWRPKKDEEAAPAVENQAPEPEGAVPAAGSTEEKIRNLKENLKKDLWEETFNGKTDSKPHGPASIGFDVSFLGSKNVYGIPQHASDFSLKSTRGPHKAYEEPYRMYNLDVFEYIMDSPMALYGSIPFMMSHKKGATAGIYWMNAAEMWVDVETHGAESVLSKAAEYLHLGHTNTTTTTHWMAESGALDFFVFLGTKPTDIFNSFTALTGRPAMPQSFAIAYHQCRWNYMDEQDVSDVDENFDKYDIPFDVLWLDIEHTDGKRYFTWDPVKFANPVAMQENLASKGRKMVTIIDPHIKRDDNFHISKDFKDKGMFIKDKDGNDFDGWCWPGSSNWIDYTDEKARANWADKFSFANYKGSTPSLYTWNDMNEPSVFSGPETTMPKDALHKDSVEHRDVHNVYGTLFHRSTFQGHLDRNNGKDRPFILSRAFFAGTQRYGAIWTGDNFSKWSHLEASVPMLLTIGSSGVVFGGADVGGFFGNPEPDLLLRWYQVAAFQPFFRAHAHIDTKRREPWLFGEPYTTLIRAAIRHRYKILPYLYTLFEESTRTGNPVMRPMVAEFPKDEKSFSVGDQFMLGSGILVKPVITKEQASVDVYLPSSSVWYDYETFEKASPSSSSGIVTVKTPLEKIPIFLRGGNIIPRRERVRRSSSLMHRDPYTLWVAVDGEGKANGRLYADDGHSYDYQKGDFIDSEFTFSASVLKGRAINTPNLDSAAIKALGCRMERIVLVGLKAAPRRVVVADGGDKLTLQVETRKVSGGLHVATVKTGGNIVIGETWELVIE</sequence>
<evidence type="ECO:0000256" key="10">
    <source>
        <dbReference type="RuleBase" id="RU361185"/>
    </source>
</evidence>
<dbReference type="Pfam" id="PF21365">
    <property type="entry name" value="Glyco_hydro_31_3rd"/>
    <property type="match status" value="1"/>
</dbReference>
<dbReference type="FunFam" id="3.20.20.80:FF:000039">
    <property type="entry name" value="Glucosidase, alpha neutral C"/>
    <property type="match status" value="1"/>
</dbReference>
<evidence type="ECO:0000256" key="6">
    <source>
        <dbReference type="ARBA" id="ARBA00022824"/>
    </source>
</evidence>
<evidence type="ECO:0000256" key="12">
    <source>
        <dbReference type="SAM" id="SignalP"/>
    </source>
</evidence>
<keyword evidence="8 10" id="KW-0326">Glycosidase</keyword>
<comment type="subcellular location">
    <subcellularLocation>
        <location evidence="1">Endoplasmic reticulum</location>
    </subcellularLocation>
</comment>
<dbReference type="InterPro" id="IPR013780">
    <property type="entry name" value="Glyco_hydro_b"/>
</dbReference>
<dbReference type="CDD" id="cd06603">
    <property type="entry name" value="GH31_GANC_GANAB_alpha"/>
    <property type="match status" value="1"/>
</dbReference>
<dbReference type="InterPro" id="IPR025887">
    <property type="entry name" value="Glyco_hydro_31_N_dom"/>
</dbReference>
<comment type="similarity">
    <text evidence="3 10">Belongs to the glycosyl hydrolase 31 family.</text>
</comment>
<evidence type="ECO:0000259" key="15">
    <source>
        <dbReference type="Pfam" id="PF21365"/>
    </source>
</evidence>
<evidence type="ECO:0000313" key="17">
    <source>
        <dbReference type="Proteomes" id="UP001212152"/>
    </source>
</evidence>
<evidence type="ECO:0000256" key="5">
    <source>
        <dbReference type="ARBA" id="ARBA00022801"/>
    </source>
</evidence>
<dbReference type="InterPro" id="IPR030459">
    <property type="entry name" value="Glyco_hydro_31_CS"/>
</dbReference>
<feature type="compositionally biased region" description="Low complexity" evidence="11">
    <location>
        <begin position="204"/>
        <end position="215"/>
    </location>
</feature>
<feature type="chain" id="PRO_5042243932" description="Glucosidase II subunit alpha" evidence="12">
    <location>
        <begin position="26"/>
        <end position="965"/>
    </location>
</feature>
<dbReference type="PROSITE" id="PS00707">
    <property type="entry name" value="GLYCOSYL_HYDROL_F31_2"/>
    <property type="match status" value="1"/>
</dbReference>
<dbReference type="Gene3D" id="3.20.20.80">
    <property type="entry name" value="Glycosidases"/>
    <property type="match status" value="1"/>
</dbReference>
<organism evidence="16 17">
    <name type="scientific">Geranomyces variabilis</name>
    <dbReference type="NCBI Taxonomy" id="109894"/>
    <lineage>
        <taxon>Eukaryota</taxon>
        <taxon>Fungi</taxon>
        <taxon>Fungi incertae sedis</taxon>
        <taxon>Chytridiomycota</taxon>
        <taxon>Chytridiomycota incertae sedis</taxon>
        <taxon>Chytridiomycetes</taxon>
        <taxon>Spizellomycetales</taxon>
        <taxon>Powellomycetaceae</taxon>
        <taxon>Geranomyces</taxon>
    </lineage>
</organism>
<dbReference type="SUPFAM" id="SSF51011">
    <property type="entry name" value="Glycosyl hydrolase domain"/>
    <property type="match status" value="1"/>
</dbReference>
<dbReference type="InterPro" id="IPR017853">
    <property type="entry name" value="GH"/>
</dbReference>
<keyword evidence="17" id="KW-1185">Reference proteome</keyword>
<dbReference type="GO" id="GO:0090599">
    <property type="term" value="F:alpha-glucosidase activity"/>
    <property type="evidence" value="ECO:0007669"/>
    <property type="project" value="UniProtKB-ARBA"/>
</dbReference>
<dbReference type="Gene3D" id="2.60.40.1180">
    <property type="entry name" value="Golgi alpha-mannosidase II"/>
    <property type="match status" value="2"/>
</dbReference>
<dbReference type="Proteomes" id="UP001212152">
    <property type="component" value="Unassembled WGS sequence"/>
</dbReference>
<evidence type="ECO:0000259" key="13">
    <source>
        <dbReference type="Pfam" id="PF01055"/>
    </source>
</evidence>
<name>A0AAD5TRZ7_9FUNG</name>
<evidence type="ECO:0000256" key="7">
    <source>
        <dbReference type="ARBA" id="ARBA00023180"/>
    </source>
</evidence>
<dbReference type="EMBL" id="JADGJQ010000006">
    <property type="protein sequence ID" value="KAJ3183507.1"/>
    <property type="molecule type" value="Genomic_DNA"/>
</dbReference>
<keyword evidence="4 12" id="KW-0732">Signal</keyword>
<gene>
    <name evidence="16" type="ORF">HDU87_006828</name>
</gene>
<dbReference type="CDD" id="cd14752">
    <property type="entry name" value="GH31_N"/>
    <property type="match status" value="1"/>
</dbReference>
<feature type="signal peptide" evidence="12">
    <location>
        <begin position="1"/>
        <end position="25"/>
    </location>
</feature>
<dbReference type="PANTHER" id="PTHR22762:SF54">
    <property type="entry name" value="BCDNA.GH04962"/>
    <property type="match status" value="1"/>
</dbReference>
<evidence type="ECO:0000256" key="3">
    <source>
        <dbReference type="ARBA" id="ARBA00007806"/>
    </source>
</evidence>
<dbReference type="GO" id="GO:0005975">
    <property type="term" value="P:carbohydrate metabolic process"/>
    <property type="evidence" value="ECO:0007669"/>
    <property type="project" value="InterPro"/>
</dbReference>
<evidence type="ECO:0000256" key="1">
    <source>
        <dbReference type="ARBA" id="ARBA00004240"/>
    </source>
</evidence>
<dbReference type="InterPro" id="IPR048395">
    <property type="entry name" value="Glyco_hydro_31_C"/>
</dbReference>
<evidence type="ECO:0000256" key="8">
    <source>
        <dbReference type="ARBA" id="ARBA00023295"/>
    </source>
</evidence>
<evidence type="ECO:0000256" key="9">
    <source>
        <dbReference type="ARBA" id="ARBA00042895"/>
    </source>
</evidence>
<feature type="region of interest" description="Disordered" evidence="11">
    <location>
        <begin position="194"/>
        <end position="218"/>
    </location>
</feature>
<keyword evidence="7" id="KW-0325">Glycoprotein</keyword>
<dbReference type="Pfam" id="PF01055">
    <property type="entry name" value="Glyco_hydro_31_2nd"/>
    <property type="match status" value="1"/>
</dbReference>
<dbReference type="InterPro" id="IPR000322">
    <property type="entry name" value="Glyco_hydro_31_TIM"/>
</dbReference>
<dbReference type="PANTHER" id="PTHR22762">
    <property type="entry name" value="ALPHA-GLUCOSIDASE"/>
    <property type="match status" value="1"/>
</dbReference>
<dbReference type="SUPFAM" id="SSF51445">
    <property type="entry name" value="(Trans)glycosidases"/>
    <property type="match status" value="1"/>
</dbReference>
<dbReference type="InterPro" id="IPR011013">
    <property type="entry name" value="Gal_mutarotase_sf_dom"/>
</dbReference>
<feature type="domain" description="Glycosyl hydrolase family 31 C-terminal" evidence="15">
    <location>
        <begin position="733"/>
        <end position="823"/>
    </location>
</feature>
<comment type="caution">
    <text evidence="16">The sequence shown here is derived from an EMBL/GenBank/DDBJ whole genome shotgun (WGS) entry which is preliminary data.</text>
</comment>
<feature type="domain" description="Glycoside hydrolase family 31 N-terminal" evidence="14">
    <location>
        <begin position="92"/>
        <end position="336"/>
    </location>
</feature>
<dbReference type="SUPFAM" id="SSF74650">
    <property type="entry name" value="Galactose mutarotase-like"/>
    <property type="match status" value="1"/>
</dbReference>
<evidence type="ECO:0000259" key="14">
    <source>
        <dbReference type="Pfam" id="PF13802"/>
    </source>
</evidence>
<protein>
    <recommendedName>
        <fullName evidence="9">Glucosidase II subunit alpha</fullName>
    </recommendedName>
</protein>
<dbReference type="GO" id="GO:0030246">
    <property type="term" value="F:carbohydrate binding"/>
    <property type="evidence" value="ECO:0007669"/>
    <property type="project" value="InterPro"/>
</dbReference>
<evidence type="ECO:0000313" key="16">
    <source>
        <dbReference type="EMBL" id="KAJ3183507.1"/>
    </source>
</evidence>
<dbReference type="GO" id="GO:0017177">
    <property type="term" value="C:glucosidase II complex"/>
    <property type="evidence" value="ECO:0007669"/>
    <property type="project" value="TreeGrafter"/>
</dbReference>
<reference evidence="16" key="1">
    <citation type="submission" date="2020-05" db="EMBL/GenBank/DDBJ databases">
        <title>Phylogenomic resolution of chytrid fungi.</title>
        <authorList>
            <person name="Stajich J.E."/>
            <person name="Amses K."/>
            <person name="Simmons R."/>
            <person name="Seto K."/>
            <person name="Myers J."/>
            <person name="Bonds A."/>
            <person name="Quandt C.A."/>
            <person name="Barry K."/>
            <person name="Liu P."/>
            <person name="Grigoriev I."/>
            <person name="Longcore J.E."/>
            <person name="James T.Y."/>
        </authorList>
    </citation>
    <scope>NUCLEOTIDE SEQUENCE</scope>
    <source>
        <strain evidence="16">JEL0379</strain>
    </source>
</reference>
<comment type="pathway">
    <text evidence="2">Glycan metabolism; N-glycan metabolism.</text>
</comment>
<dbReference type="AlphaFoldDB" id="A0AAD5TRZ7"/>
<dbReference type="Pfam" id="PF13802">
    <property type="entry name" value="Gal_mutarotas_2"/>
    <property type="match status" value="1"/>
</dbReference>
<dbReference type="GO" id="GO:0006491">
    <property type="term" value="P:N-glycan processing"/>
    <property type="evidence" value="ECO:0007669"/>
    <property type="project" value="TreeGrafter"/>
</dbReference>
<dbReference type="FunFam" id="2.60.40.1180:FF:000023">
    <property type="entry name" value="neutral alpha-glucosidase AB isoform X2"/>
    <property type="match status" value="1"/>
</dbReference>
<keyword evidence="5 10" id="KW-0378">Hydrolase</keyword>
<proteinExistence type="inferred from homology"/>
<feature type="domain" description="Glycoside hydrolase family 31 TIM barrel" evidence="13">
    <location>
        <begin position="397"/>
        <end position="725"/>
    </location>
</feature>
<evidence type="ECO:0000256" key="11">
    <source>
        <dbReference type="SAM" id="MobiDB-lite"/>
    </source>
</evidence>
<dbReference type="Gene3D" id="2.60.40.1760">
    <property type="entry name" value="glycosyl hydrolase (family 31)"/>
    <property type="match status" value="1"/>
</dbReference>
<accession>A0AAD5TRZ7</accession>
<evidence type="ECO:0000256" key="2">
    <source>
        <dbReference type="ARBA" id="ARBA00004833"/>
    </source>
</evidence>